<evidence type="ECO:0000313" key="3">
    <source>
        <dbReference type="EMBL" id="CAJ1410248.1"/>
    </source>
</evidence>
<comment type="caution">
    <text evidence="3">The sequence shown here is derived from an EMBL/GenBank/DDBJ whole genome shotgun (WGS) entry which is preliminary data.</text>
</comment>
<feature type="signal peptide" evidence="2">
    <location>
        <begin position="1"/>
        <end position="19"/>
    </location>
</feature>
<feature type="transmembrane region" description="Helical" evidence="1">
    <location>
        <begin position="1068"/>
        <end position="1089"/>
    </location>
</feature>
<protein>
    <submittedName>
        <fullName evidence="3">Uncharacterized protein</fullName>
    </submittedName>
</protein>
<accession>A0AA36JSD5</accession>
<keyword evidence="1" id="KW-1133">Transmembrane helix</keyword>
<dbReference type="SUPFAM" id="SSF49899">
    <property type="entry name" value="Concanavalin A-like lectins/glucanases"/>
    <property type="match status" value="2"/>
</dbReference>
<dbReference type="PANTHER" id="PTHR46967">
    <property type="entry name" value="INSULIN-LIKE GROWTH FACTOR BINDING PROTEIN,N-TERMINAL"/>
    <property type="match status" value="1"/>
</dbReference>
<gene>
    <name evidence="3" type="ORF">EVOR1521_LOCUS31105</name>
</gene>
<reference evidence="3" key="1">
    <citation type="submission" date="2023-08" db="EMBL/GenBank/DDBJ databases">
        <authorList>
            <person name="Chen Y."/>
            <person name="Shah S."/>
            <person name="Dougan E. K."/>
            <person name="Thang M."/>
            <person name="Chan C."/>
        </authorList>
    </citation>
    <scope>NUCLEOTIDE SEQUENCE</scope>
</reference>
<feature type="transmembrane region" description="Helical" evidence="1">
    <location>
        <begin position="1224"/>
        <end position="1245"/>
    </location>
</feature>
<keyword evidence="4" id="KW-1185">Reference proteome</keyword>
<keyword evidence="1" id="KW-0812">Transmembrane</keyword>
<dbReference type="EMBL" id="CAUJNA010003809">
    <property type="protein sequence ID" value="CAJ1410248.1"/>
    <property type="molecule type" value="Genomic_DNA"/>
</dbReference>
<feature type="transmembrane region" description="Helical" evidence="1">
    <location>
        <begin position="1302"/>
        <end position="1324"/>
    </location>
</feature>
<evidence type="ECO:0000256" key="2">
    <source>
        <dbReference type="SAM" id="SignalP"/>
    </source>
</evidence>
<name>A0AA36JSD5_9DINO</name>
<keyword evidence="1" id="KW-0472">Membrane</keyword>
<feature type="transmembrane region" description="Helical" evidence="1">
    <location>
        <begin position="1331"/>
        <end position="1351"/>
    </location>
</feature>
<dbReference type="InterPro" id="IPR009030">
    <property type="entry name" value="Growth_fac_rcpt_cys_sf"/>
</dbReference>
<dbReference type="PANTHER" id="PTHR46967:SF2">
    <property type="entry name" value="SUSHI, VON WILLEBRAND FACTOR TYPE A, EGF AND PENTRAXIN DOMAIN-CONTAINING PROTEIN 1-LIKE"/>
    <property type="match status" value="1"/>
</dbReference>
<evidence type="ECO:0000256" key="1">
    <source>
        <dbReference type="SAM" id="Phobius"/>
    </source>
</evidence>
<dbReference type="Pfam" id="PF13385">
    <property type="entry name" value="Laminin_G_3"/>
    <property type="match status" value="1"/>
</dbReference>
<feature type="chain" id="PRO_5041332880" evidence="2">
    <location>
        <begin position="20"/>
        <end position="1775"/>
    </location>
</feature>
<feature type="transmembrane region" description="Helical" evidence="1">
    <location>
        <begin position="1275"/>
        <end position="1296"/>
    </location>
</feature>
<organism evidence="3 4">
    <name type="scientific">Effrenium voratum</name>
    <dbReference type="NCBI Taxonomy" id="2562239"/>
    <lineage>
        <taxon>Eukaryota</taxon>
        <taxon>Sar</taxon>
        <taxon>Alveolata</taxon>
        <taxon>Dinophyceae</taxon>
        <taxon>Suessiales</taxon>
        <taxon>Symbiodiniaceae</taxon>
        <taxon>Effrenium</taxon>
    </lineage>
</organism>
<dbReference type="InterPro" id="IPR035897">
    <property type="entry name" value="Toll_tir_struct_dom_sf"/>
</dbReference>
<evidence type="ECO:0000313" key="4">
    <source>
        <dbReference type="Proteomes" id="UP001178507"/>
    </source>
</evidence>
<keyword evidence="2" id="KW-0732">Signal</keyword>
<feature type="transmembrane region" description="Helical" evidence="1">
    <location>
        <begin position="1038"/>
        <end position="1056"/>
    </location>
</feature>
<feature type="transmembrane region" description="Helical" evidence="1">
    <location>
        <begin position="1134"/>
        <end position="1153"/>
    </location>
</feature>
<dbReference type="SUPFAM" id="SSF52200">
    <property type="entry name" value="Toll/Interleukin receptor TIR domain"/>
    <property type="match status" value="1"/>
</dbReference>
<proteinExistence type="predicted"/>
<dbReference type="Proteomes" id="UP001178507">
    <property type="component" value="Unassembled WGS sequence"/>
</dbReference>
<dbReference type="SUPFAM" id="SSF57184">
    <property type="entry name" value="Growth factor receptor domain"/>
    <property type="match status" value="1"/>
</dbReference>
<feature type="transmembrane region" description="Helical" evidence="1">
    <location>
        <begin position="1363"/>
        <end position="1386"/>
    </location>
</feature>
<dbReference type="SMART" id="SM01411">
    <property type="entry name" value="Ephrin_rec_like"/>
    <property type="match status" value="1"/>
</dbReference>
<sequence length="1775" mass="195161">MYWAIYALLSLRCGSLSSGVHAGAAGWALRFDGVDDFVTLLAELPGPPCTIEFWVQPLELRNGLGQEIVRFNRFGVLLSRHSTIGGRVLLSVEYLGSQVLSYNATVDFAKLEASPGDVYHYAMVMTELESLIYVDGEFVTRYSMTPADVKALWQPDAPFPWMLGARVQEIGGEWRTDDRSFGGFIDEVRWWNINRSQREIQESMFHMGIQDDPHLIHSWSFDDPFHTGAPAGFVPGSGNRYRSPEFTPSPFRGFGAPVVIQASIGDTWQAVEICASFDTMPDAVQGSFPTLQHGLLKAPWEATASNATVAVNLTEVRRGDHLTQLCGHIMFLPRLPGFEAVTFNITSGERETSAEGVLHIHIRLNHAPVAGKAMAVKTDGKASYALLGHTQFSADLSFSLWVKPDVLTEDAYILSRHLVSGGNVLLFGFWQFRYYFSLRCRQSCNGGQETVDEAFMPAESDSELVLQTGMTSKQIQDARIEPHHIGVTLKCLTYGGGVPARSRLVMYRNGEMIYQNSNFAVCPDTVEGSGNLSFTPWELGAEYDGAEWGKHLAGMGVIPSNFLRATFDDVRFFAAELTEVEMAEVAAGRAARDDALVLHYTFDSDDESACIFRRLVNRSTRCFNFNEETWQVDASALMRFPDINSGIGGAHHVPSPFPLRGAIVHHSIPERSCAQVALAAFDVDGDVLVFRLRSGSEGASLIGSTLRFCDAQGGRRDVAIEYDVCDPHACASEAAGWGVLMLHIFDAGPEVVAFQYLPASHQLRLVFGNDTNQPHVGGDLEKLLSIGNLLATDIMDARWETARALRLSVRPSVQITNATVTLIFSGGLRDAAETSFPSFGLGPLLETIQCPNATTLLAGQPDCQGCLAGEFLDGESCRPCWPGRFAGPRSAQCQACPRGTWQSLPGQSVCENCSQRIRGSITTELATVDMNCICPESTFLVRDTRGLACEACGEGLYCPGGNQPPLQAAGFFARDVKIERSILVAPPRMVACMQLKCPERRTLGTCPDQQQDLACDVCQDGFQWRSDRCEPCTFEGNLVLIFLAVLAALALLGLTWRMTGPSSDPPVFHSDVATIAALFNIIANILQALGTVAELPLAFTSSHGSPWILEAMKWVSLSAEMLGPGCLRVSSEPFVPYLLCLSALPAVLTMLVVAAKTRQWVGSPVNWSSVFSSQGIVVLLLYLPAARLAVLPWQCVANPDRSSSVYTFRSVQCWESRSHAIMRLASIAAFCLFVATPLVAILWAVRVYPTRIQRPGGIHFMMRWRFAFDRFSAHSYGYAAIFLLRNLAVALIPVVFVNSSHLNVLFLSLVLIVSTAIQTHLFPWRTYLPNLIDAAGSILVCGLLVACMSLLDLPPDAVDFMSSWIVGQLVFMVFVFALIFMCQLIMASCSRKLYHIFLSHHKAGAASLARWYKTCMMNEASVSIFLDSDDLLSLDSLFDTIAHKTGNLVVLLTRDILFRPWCVGEVVCAVKSGIHIVAVACNDFVPPKCNMLEELEEAWTPSEKNLLASHGISMRAVGQALDRLETVPTLELDRSASEDCQLDVVASTLKRCQLSRVNFGWSPGKSAPRLTQTLGEVRLVILNSWQHEARTCSFLVRRKLMALMDFSVEVLQEKQLGILNARNFPLLDCVLVLLTSGVLSELFTANALVRARKNFAEVDFAPLMADQNYVFPDSVFWAKLVSGEVFSSSQLLPGHTLADVKAAYERLLSTIAMRFSANASEALQKIEVYEASQKLQLLINSARKPFVYDARISLVTTLPTESDIPEEMTSTRLSL</sequence>
<dbReference type="InterPro" id="IPR013320">
    <property type="entry name" value="ConA-like_dom_sf"/>
</dbReference>
<dbReference type="Gene3D" id="2.60.120.200">
    <property type="match status" value="2"/>
</dbReference>
<dbReference type="CDD" id="cd00185">
    <property type="entry name" value="TNFRSF"/>
    <property type="match status" value="1"/>
</dbReference>